<dbReference type="EMBL" id="RZGY01000001">
    <property type="protein sequence ID" value="RUQ87806.1"/>
    <property type="molecule type" value="Genomic_DNA"/>
</dbReference>
<dbReference type="PANTHER" id="PTHR35446">
    <property type="entry name" value="SI:CH211-175M2.5"/>
    <property type="match status" value="1"/>
</dbReference>
<name>A0A2P8H151_9MICO</name>
<keyword evidence="1" id="KW-0575">Peroxidase</keyword>
<dbReference type="OrthoDB" id="153253at2"/>
<dbReference type="GO" id="GO:0004601">
    <property type="term" value="F:peroxidase activity"/>
    <property type="evidence" value="ECO:0007669"/>
    <property type="project" value="UniProtKB-KW"/>
</dbReference>
<protein>
    <submittedName>
        <fullName evidence="2">Carboxymuconolactone decarboxylase family protein</fullName>
    </submittedName>
    <submittedName>
        <fullName evidence="1">Putative peroxidase-related enzyme</fullName>
    </submittedName>
</protein>
<dbReference type="Proteomes" id="UP000268291">
    <property type="component" value="Unassembled WGS sequence"/>
</dbReference>
<dbReference type="InterPro" id="IPR029032">
    <property type="entry name" value="AhpD-like"/>
</dbReference>
<dbReference type="PANTHER" id="PTHR35446:SF2">
    <property type="entry name" value="CARBOXYMUCONOLACTONE DECARBOXYLASE-LIKE DOMAIN-CONTAINING PROTEIN"/>
    <property type="match status" value="1"/>
</dbReference>
<keyword evidence="4" id="KW-1185">Reference proteome</keyword>
<keyword evidence="1" id="KW-0560">Oxidoreductase</keyword>
<reference evidence="1 3" key="1">
    <citation type="submission" date="2018-03" db="EMBL/GenBank/DDBJ databases">
        <title>Genomic Encyclopedia of Archaeal and Bacterial Type Strains, Phase II (KMG-II): from individual species to whole genera.</title>
        <authorList>
            <person name="Goeker M."/>
        </authorList>
    </citation>
    <scope>NUCLEOTIDE SEQUENCE [LARGE SCALE GENOMIC DNA]</scope>
    <source>
        <strain evidence="1 3">DSM 21548</strain>
    </source>
</reference>
<accession>A0A2P8H151</accession>
<dbReference type="Proteomes" id="UP000241203">
    <property type="component" value="Unassembled WGS sequence"/>
</dbReference>
<gene>
    <name evidence="1" type="ORF">CLV49_3597</name>
    <name evidence="2" type="ORF">ELQ93_01275</name>
</gene>
<dbReference type="EMBL" id="PYAU01000001">
    <property type="protein sequence ID" value="PSL39942.1"/>
    <property type="molecule type" value="Genomic_DNA"/>
</dbReference>
<organism evidence="1 3">
    <name type="scientific">Labedella gwakjiensis</name>
    <dbReference type="NCBI Taxonomy" id="390269"/>
    <lineage>
        <taxon>Bacteria</taxon>
        <taxon>Bacillati</taxon>
        <taxon>Actinomycetota</taxon>
        <taxon>Actinomycetes</taxon>
        <taxon>Micrococcales</taxon>
        <taxon>Microbacteriaceae</taxon>
        <taxon>Labedella</taxon>
    </lineage>
</organism>
<comment type="caution">
    <text evidence="1">The sequence shown here is derived from an EMBL/GenBank/DDBJ whole genome shotgun (WGS) entry which is preliminary data.</text>
</comment>
<dbReference type="AlphaFoldDB" id="A0A2P8H151"/>
<evidence type="ECO:0000313" key="3">
    <source>
        <dbReference type="Proteomes" id="UP000241203"/>
    </source>
</evidence>
<reference evidence="2 4" key="2">
    <citation type="submission" date="2018-12" db="EMBL/GenBank/DDBJ databases">
        <authorList>
            <person name="hu s."/>
            <person name="Xu Y."/>
            <person name="Xu B."/>
            <person name="Li F."/>
        </authorList>
    </citation>
    <scope>NUCLEOTIDE SEQUENCE [LARGE SCALE GENOMIC DNA]</scope>
    <source>
        <strain evidence="2 4">KSW2-17</strain>
    </source>
</reference>
<dbReference type="SUPFAM" id="SSF69118">
    <property type="entry name" value="AhpD-like"/>
    <property type="match status" value="1"/>
</dbReference>
<evidence type="ECO:0000313" key="2">
    <source>
        <dbReference type="EMBL" id="RUQ87806.1"/>
    </source>
</evidence>
<evidence type="ECO:0000313" key="1">
    <source>
        <dbReference type="EMBL" id="PSL39942.1"/>
    </source>
</evidence>
<dbReference type="Gene3D" id="1.20.1290.10">
    <property type="entry name" value="AhpD-like"/>
    <property type="match status" value="1"/>
</dbReference>
<evidence type="ECO:0000313" key="4">
    <source>
        <dbReference type="Proteomes" id="UP000268291"/>
    </source>
</evidence>
<proteinExistence type="predicted"/>
<sequence>MTIITTPTDDEVSGTTAEIYASDRDDLGYVAEHTRLMAMNLDAFAAWEDLARAVARPLGLRRYELVTLAAAKGAGSALCRLAHGRRSLSLFEAGQLERIARDHRDAGLTDAEVAMMDFAEKVSRDAAGMTDADGETLRRHGFSDREIVDIALAAAARNYYSRAIAALGASVEEMPGLDPRLAAALTEGL</sequence>